<evidence type="ECO:0000256" key="2">
    <source>
        <dbReference type="ARBA" id="ARBA00004644"/>
    </source>
</evidence>
<evidence type="ECO:0000256" key="1">
    <source>
        <dbReference type="ARBA" id="ARBA00004146"/>
    </source>
</evidence>
<dbReference type="GO" id="GO:0098771">
    <property type="term" value="P:inorganic ion homeostasis"/>
    <property type="evidence" value="ECO:0007669"/>
    <property type="project" value="UniProtKB-ARBA"/>
</dbReference>
<dbReference type="Proteomes" id="UP000008063">
    <property type="component" value="Unassembled WGS sequence"/>
</dbReference>
<keyword evidence="9 11" id="KW-0472">Membrane</keyword>
<dbReference type="InterPro" id="IPR026765">
    <property type="entry name" value="Tmem163"/>
</dbReference>
<evidence type="ECO:0000313" key="14">
    <source>
        <dbReference type="EMBL" id="EGN99973.1"/>
    </source>
</evidence>
<proteinExistence type="inferred from homology"/>
<dbReference type="GO" id="GO:0030003">
    <property type="term" value="P:intracellular monoatomic cation homeostasis"/>
    <property type="evidence" value="ECO:0007669"/>
    <property type="project" value="UniProtKB-ARBA"/>
</dbReference>
<feature type="domain" description="Cation efflux protein transmembrane" evidence="13">
    <location>
        <begin position="1"/>
        <end position="108"/>
    </location>
</feature>
<gene>
    <name evidence="14" type="ORF">SERLA73DRAFT_180322</name>
</gene>
<dbReference type="InParanoid" id="F8PU34"/>
<evidence type="ECO:0000259" key="13">
    <source>
        <dbReference type="Pfam" id="PF01545"/>
    </source>
</evidence>
<evidence type="ECO:0000256" key="10">
    <source>
        <dbReference type="ARBA" id="ARBA00023329"/>
    </source>
</evidence>
<feature type="transmembrane region" description="Helical" evidence="11">
    <location>
        <begin position="27"/>
        <end position="45"/>
    </location>
</feature>
<feature type="chain" id="PRO_5003382356" description="Cation efflux protein transmembrane domain-containing protein" evidence="12">
    <location>
        <begin position="18"/>
        <end position="188"/>
    </location>
</feature>
<evidence type="ECO:0000256" key="8">
    <source>
        <dbReference type="ARBA" id="ARBA00023018"/>
    </source>
</evidence>
<dbReference type="SUPFAM" id="SSF161111">
    <property type="entry name" value="Cation efflux protein transmembrane domain-like"/>
    <property type="match status" value="1"/>
</dbReference>
<keyword evidence="6" id="KW-0862">Zinc</keyword>
<dbReference type="OrthoDB" id="5980560at2759"/>
<evidence type="ECO:0000256" key="11">
    <source>
        <dbReference type="SAM" id="Phobius"/>
    </source>
</evidence>
<keyword evidence="8" id="KW-0770">Synapse</keyword>
<evidence type="ECO:0000256" key="7">
    <source>
        <dbReference type="ARBA" id="ARBA00022989"/>
    </source>
</evidence>
<evidence type="ECO:0000256" key="5">
    <source>
        <dbReference type="ARBA" id="ARBA00022753"/>
    </source>
</evidence>
<keyword evidence="10" id="KW-0968">Cytoplasmic vesicle</keyword>
<evidence type="ECO:0000256" key="12">
    <source>
        <dbReference type="SAM" id="SignalP"/>
    </source>
</evidence>
<dbReference type="EMBL" id="GL945479">
    <property type="protein sequence ID" value="EGN99973.1"/>
    <property type="molecule type" value="Genomic_DNA"/>
</dbReference>
<sequence>MLLIMLAVAAIVSSIVALTQHEHPSPSNATLIVSASTMFITFVLWIPKRYLSRALNSSTMQGEALCALSCIQFSAVLCIGSLIYRLWRGGWWVDSATAILIALLFGWEGQKMVKWARDAAFDGGCCGHCKTVPGSRSTVTGDSKDSEVAISDSHEVISATSPVSERCTGNDSCGISDTSHVHASEVAK</sequence>
<dbReference type="Pfam" id="PF01545">
    <property type="entry name" value="Cation_efflux"/>
    <property type="match status" value="1"/>
</dbReference>
<comment type="similarity">
    <text evidence="3">Belongs to the TMEM163 family.</text>
</comment>
<keyword evidence="12" id="KW-0732">Signal</keyword>
<dbReference type="PANTHER" id="PTHR31937">
    <property type="entry name" value="TRANSMEMBRANE PROTEIN 163"/>
    <property type="match status" value="1"/>
</dbReference>
<keyword evidence="5" id="KW-0967">Endosome</keyword>
<evidence type="ECO:0000256" key="3">
    <source>
        <dbReference type="ARBA" id="ARBA00008731"/>
    </source>
</evidence>
<feature type="signal peptide" evidence="12">
    <location>
        <begin position="1"/>
        <end position="17"/>
    </location>
</feature>
<name>F8PU34_SERL3</name>
<comment type="subcellular location">
    <subcellularLocation>
        <location evidence="2">Cytoplasmic vesicle</location>
        <location evidence="2">Secretory vesicle</location>
        <location evidence="2">Synaptic vesicle membrane</location>
        <topology evidence="2">Multi-pass membrane protein</topology>
    </subcellularLocation>
    <subcellularLocation>
        <location evidence="1">Early endosome membrane</location>
    </subcellularLocation>
</comment>
<evidence type="ECO:0000313" key="15">
    <source>
        <dbReference type="Proteomes" id="UP000008063"/>
    </source>
</evidence>
<dbReference type="InterPro" id="IPR027469">
    <property type="entry name" value="Cation_efflux_TMD_sf"/>
</dbReference>
<dbReference type="HOGENOM" id="CLU_124033_0_0_1"/>
<feature type="transmembrane region" description="Helical" evidence="11">
    <location>
        <begin position="65"/>
        <end position="84"/>
    </location>
</feature>
<evidence type="ECO:0000256" key="9">
    <source>
        <dbReference type="ARBA" id="ARBA00023136"/>
    </source>
</evidence>
<dbReference type="GO" id="GO:0031901">
    <property type="term" value="C:early endosome membrane"/>
    <property type="evidence" value="ECO:0007669"/>
    <property type="project" value="UniProtKB-SubCell"/>
</dbReference>
<evidence type="ECO:0000256" key="6">
    <source>
        <dbReference type="ARBA" id="ARBA00022833"/>
    </source>
</evidence>
<organism evidence="15">
    <name type="scientific">Serpula lacrymans var. lacrymans (strain S7.3)</name>
    <name type="common">Dry rot fungus</name>
    <dbReference type="NCBI Taxonomy" id="936435"/>
    <lineage>
        <taxon>Eukaryota</taxon>
        <taxon>Fungi</taxon>
        <taxon>Dikarya</taxon>
        <taxon>Basidiomycota</taxon>
        <taxon>Agaricomycotina</taxon>
        <taxon>Agaricomycetes</taxon>
        <taxon>Agaricomycetidae</taxon>
        <taxon>Boletales</taxon>
        <taxon>Coniophorineae</taxon>
        <taxon>Serpulaceae</taxon>
        <taxon>Serpula</taxon>
    </lineage>
</organism>
<dbReference type="InterPro" id="IPR058533">
    <property type="entry name" value="Cation_efflux_TM"/>
</dbReference>
<feature type="transmembrane region" description="Helical" evidence="11">
    <location>
        <begin position="90"/>
        <end position="107"/>
    </location>
</feature>
<keyword evidence="15" id="KW-1185">Reference proteome</keyword>
<dbReference type="Gene3D" id="1.20.1510.10">
    <property type="entry name" value="Cation efflux protein transmembrane domain"/>
    <property type="match status" value="1"/>
</dbReference>
<evidence type="ECO:0000256" key="4">
    <source>
        <dbReference type="ARBA" id="ARBA00022692"/>
    </source>
</evidence>
<protein>
    <recommendedName>
        <fullName evidence="13">Cation efflux protein transmembrane domain-containing protein</fullName>
    </recommendedName>
</protein>
<dbReference type="GO" id="GO:0008324">
    <property type="term" value="F:monoatomic cation transmembrane transporter activity"/>
    <property type="evidence" value="ECO:0007669"/>
    <property type="project" value="InterPro"/>
</dbReference>
<dbReference type="AlphaFoldDB" id="F8PU34"/>
<keyword evidence="7 11" id="KW-1133">Transmembrane helix</keyword>
<reference evidence="15" key="1">
    <citation type="journal article" date="2011" name="Science">
        <title>The plant cell wall-decomposing machinery underlies the functional diversity of forest fungi.</title>
        <authorList>
            <person name="Eastwood D.C."/>
            <person name="Floudas D."/>
            <person name="Binder M."/>
            <person name="Majcherczyk A."/>
            <person name="Schneider P."/>
            <person name="Aerts A."/>
            <person name="Asiegbu F.O."/>
            <person name="Baker S.E."/>
            <person name="Barry K."/>
            <person name="Bendiksby M."/>
            <person name="Blumentritt M."/>
            <person name="Coutinho P.M."/>
            <person name="Cullen D."/>
            <person name="de Vries R.P."/>
            <person name="Gathman A."/>
            <person name="Goodell B."/>
            <person name="Henrissat B."/>
            <person name="Ihrmark K."/>
            <person name="Kauserud H."/>
            <person name="Kohler A."/>
            <person name="LaButti K."/>
            <person name="Lapidus A."/>
            <person name="Lavin J.L."/>
            <person name="Lee Y.-H."/>
            <person name="Lindquist E."/>
            <person name="Lilly W."/>
            <person name="Lucas S."/>
            <person name="Morin E."/>
            <person name="Murat C."/>
            <person name="Oguiza J.A."/>
            <person name="Park J."/>
            <person name="Pisabarro A.G."/>
            <person name="Riley R."/>
            <person name="Rosling A."/>
            <person name="Salamov A."/>
            <person name="Schmidt O."/>
            <person name="Schmutz J."/>
            <person name="Skrede I."/>
            <person name="Stenlid J."/>
            <person name="Wiebenga A."/>
            <person name="Xie X."/>
            <person name="Kuees U."/>
            <person name="Hibbett D.S."/>
            <person name="Hoffmeister D."/>
            <person name="Hoegberg N."/>
            <person name="Martin F."/>
            <person name="Grigoriev I.V."/>
            <person name="Watkinson S.C."/>
        </authorList>
    </citation>
    <scope>NUCLEOTIDE SEQUENCE [LARGE SCALE GENOMIC DNA]</scope>
    <source>
        <strain evidence="15">strain S7.3</strain>
    </source>
</reference>
<dbReference type="PANTHER" id="PTHR31937:SF2">
    <property type="entry name" value="TRANSMEMBRANE PROTEIN 163"/>
    <property type="match status" value="1"/>
</dbReference>
<keyword evidence="4 11" id="KW-0812">Transmembrane</keyword>
<accession>F8PU34</accession>